<dbReference type="AlphaFoldDB" id="A0A0F4GIZ7"/>
<dbReference type="Pfam" id="PF11951">
    <property type="entry name" value="Fungal_trans_2"/>
    <property type="match status" value="1"/>
</dbReference>
<comment type="subcellular location">
    <subcellularLocation>
        <location evidence="1">Nucleus</location>
    </subcellularLocation>
</comment>
<dbReference type="InterPro" id="IPR021858">
    <property type="entry name" value="Fun_TF"/>
</dbReference>
<dbReference type="GO" id="GO:0000976">
    <property type="term" value="F:transcription cis-regulatory region binding"/>
    <property type="evidence" value="ECO:0007669"/>
    <property type="project" value="TreeGrafter"/>
</dbReference>
<dbReference type="EMBL" id="LAFY01000794">
    <property type="protein sequence ID" value="KJX96150.1"/>
    <property type="molecule type" value="Genomic_DNA"/>
</dbReference>
<dbReference type="SUPFAM" id="SSF57701">
    <property type="entry name" value="Zn2/Cys6 DNA-binding domain"/>
    <property type="match status" value="1"/>
</dbReference>
<dbReference type="GO" id="GO:0000981">
    <property type="term" value="F:DNA-binding transcription factor activity, RNA polymerase II-specific"/>
    <property type="evidence" value="ECO:0007669"/>
    <property type="project" value="InterPro"/>
</dbReference>
<feature type="region of interest" description="Disordered" evidence="3">
    <location>
        <begin position="678"/>
        <end position="706"/>
    </location>
</feature>
<keyword evidence="2" id="KW-0539">Nucleus</keyword>
<keyword evidence="6" id="KW-1185">Reference proteome</keyword>
<dbReference type="InterPro" id="IPR036864">
    <property type="entry name" value="Zn2-C6_fun-type_DNA-bd_sf"/>
</dbReference>
<feature type="region of interest" description="Disordered" evidence="3">
    <location>
        <begin position="110"/>
        <end position="225"/>
    </location>
</feature>
<name>A0A0F4GIZ7_9PEZI</name>
<proteinExistence type="predicted"/>
<feature type="domain" description="Zn(2)-C6 fungal-type" evidence="4">
    <location>
        <begin position="85"/>
        <end position="115"/>
    </location>
</feature>
<evidence type="ECO:0000313" key="5">
    <source>
        <dbReference type="EMBL" id="KJX96150.1"/>
    </source>
</evidence>
<dbReference type="GO" id="GO:0008270">
    <property type="term" value="F:zinc ion binding"/>
    <property type="evidence" value="ECO:0007669"/>
    <property type="project" value="InterPro"/>
</dbReference>
<dbReference type="PROSITE" id="PS50048">
    <property type="entry name" value="ZN2_CY6_FUNGAL_2"/>
    <property type="match status" value="1"/>
</dbReference>
<dbReference type="SMART" id="SM00066">
    <property type="entry name" value="GAL4"/>
    <property type="match status" value="1"/>
</dbReference>
<accession>A0A0F4GIZ7</accession>
<feature type="compositionally biased region" description="Low complexity" evidence="3">
    <location>
        <begin position="116"/>
        <end position="142"/>
    </location>
</feature>
<dbReference type="CDD" id="cd00067">
    <property type="entry name" value="GAL4"/>
    <property type="match status" value="1"/>
</dbReference>
<reference evidence="5 6" key="1">
    <citation type="submission" date="2015-03" db="EMBL/GenBank/DDBJ databases">
        <title>RNA-seq based gene annotation and comparative genomics of four Zymoseptoria species reveal species-specific pathogenicity related genes and transposable element activity.</title>
        <authorList>
            <person name="Grandaubert J."/>
            <person name="Bhattacharyya A."/>
            <person name="Stukenbrock E.H."/>
        </authorList>
    </citation>
    <scope>NUCLEOTIDE SEQUENCE [LARGE SCALE GENOMIC DNA]</scope>
    <source>
        <strain evidence="5 6">Zb18110</strain>
    </source>
</reference>
<dbReference type="PROSITE" id="PS00463">
    <property type="entry name" value="ZN2_CY6_FUNGAL_1"/>
    <property type="match status" value="1"/>
</dbReference>
<dbReference type="Pfam" id="PF00172">
    <property type="entry name" value="Zn_clus"/>
    <property type="match status" value="1"/>
</dbReference>
<evidence type="ECO:0000256" key="2">
    <source>
        <dbReference type="ARBA" id="ARBA00023242"/>
    </source>
</evidence>
<comment type="caution">
    <text evidence="5">The sequence shown here is derived from an EMBL/GenBank/DDBJ whole genome shotgun (WGS) entry which is preliminary data.</text>
</comment>
<dbReference type="GO" id="GO:0045944">
    <property type="term" value="P:positive regulation of transcription by RNA polymerase II"/>
    <property type="evidence" value="ECO:0007669"/>
    <property type="project" value="TreeGrafter"/>
</dbReference>
<dbReference type="PANTHER" id="PTHR37534">
    <property type="entry name" value="TRANSCRIPTIONAL ACTIVATOR PROTEIN UGA3"/>
    <property type="match status" value="1"/>
</dbReference>
<feature type="region of interest" description="Disordered" evidence="3">
    <location>
        <begin position="42"/>
        <end position="84"/>
    </location>
</feature>
<evidence type="ECO:0000313" key="6">
    <source>
        <dbReference type="Proteomes" id="UP000033647"/>
    </source>
</evidence>
<dbReference type="STRING" id="1047168.A0A0F4GIZ7"/>
<evidence type="ECO:0000259" key="4">
    <source>
        <dbReference type="PROSITE" id="PS50048"/>
    </source>
</evidence>
<protein>
    <submittedName>
        <fullName evidence="5">C6 finger domain protein</fullName>
    </submittedName>
</protein>
<evidence type="ECO:0000256" key="1">
    <source>
        <dbReference type="ARBA" id="ARBA00004123"/>
    </source>
</evidence>
<dbReference type="Proteomes" id="UP000033647">
    <property type="component" value="Unassembled WGS sequence"/>
</dbReference>
<dbReference type="OrthoDB" id="5278208at2759"/>
<dbReference type="Gene3D" id="4.10.240.10">
    <property type="entry name" value="Zn(2)-C6 fungal-type DNA-binding domain"/>
    <property type="match status" value="1"/>
</dbReference>
<feature type="compositionally biased region" description="Polar residues" evidence="3">
    <location>
        <begin position="200"/>
        <end position="209"/>
    </location>
</feature>
<sequence>MDGHHPHMPPLGVYFPQPYPHQMIPPQGPLDPRTHSIHSMSMESLSSYSEYEDQSRMPPQTGPQRSRRRQASGSDHVKHRRTRSGCYTCRQRRVKCDETHPICERCRKGKRECNYPGTTSSSKASKAGSRSRSSPGGSSQSGSEDDTDEHEPLSAIPDDEGEEEYANVEPYSATSDYRRPFGSPLTKAESGSPPLDESSRASTTRSSILQPVRRSSKSTAKSELSSSRRWASLPKDVRFYLNYHRETLTHHHYPFKYDGGDFLRTTFLEIAMNDASEALLYAVVAFSAYHHAVAQNDNRISTFLNYYNKAIINLQQHLKGKKHNVATLLTILQLATIEEFLGDWVNLLGHQKAAYQILTDLFTPQTIMQDETRRKIIVWYIRFDLFAGMMSGGETSLDREWFAASADFYKRQTTDKPNDFGARFEEYFATSRLLATDVALLFAGKTKNAINDEQFSAEVERLTKDFADFSHTIKTAFTDPSYFQKTFSRAPKRADDDLFNFRDPNALYAGELSAMNFVIMDFMAIELMFKYQLAMASGQQPSAELGKIAMEKCKLLEAIEYGDDSPTALLGCQASLGILTLFLPKAPEYTTWCRRKFALVEQLGYMYPVTLRLRMSELWGEDVSTWWLPNDEGFHGVIRTIRDFIDYRATRPTDEWTTGLRDMSGIFRSLKIEEHTVPDDLRSSSIDSGPSPWKHESSPDSQQPWP</sequence>
<feature type="compositionally biased region" description="Acidic residues" evidence="3">
    <location>
        <begin position="157"/>
        <end position="166"/>
    </location>
</feature>
<dbReference type="InterPro" id="IPR001138">
    <property type="entry name" value="Zn2Cys6_DnaBD"/>
</dbReference>
<organism evidence="5 6">
    <name type="scientific">Zymoseptoria brevis</name>
    <dbReference type="NCBI Taxonomy" id="1047168"/>
    <lineage>
        <taxon>Eukaryota</taxon>
        <taxon>Fungi</taxon>
        <taxon>Dikarya</taxon>
        <taxon>Ascomycota</taxon>
        <taxon>Pezizomycotina</taxon>
        <taxon>Dothideomycetes</taxon>
        <taxon>Dothideomycetidae</taxon>
        <taxon>Mycosphaerellales</taxon>
        <taxon>Mycosphaerellaceae</taxon>
        <taxon>Zymoseptoria</taxon>
    </lineage>
</organism>
<evidence type="ECO:0000256" key="3">
    <source>
        <dbReference type="SAM" id="MobiDB-lite"/>
    </source>
</evidence>
<gene>
    <name evidence="5" type="ORF">TI39_contig802g00018</name>
</gene>
<dbReference type="PANTHER" id="PTHR37534:SF10">
    <property type="entry name" value="ZN(II)2CYS6 TRANSCRIPTION FACTOR (EUROFUNG)"/>
    <property type="match status" value="1"/>
</dbReference>
<dbReference type="GO" id="GO:0005634">
    <property type="term" value="C:nucleus"/>
    <property type="evidence" value="ECO:0007669"/>
    <property type="project" value="UniProtKB-SubCell"/>
</dbReference>